<comment type="subcellular location">
    <subcellularLocation>
        <location evidence="12">Cytoplasm</location>
    </subcellularLocation>
    <subcellularLocation>
        <location evidence="1 12">Golgi apparatus membrane</location>
        <topology evidence="1 12">Peripheral membrane protein</topology>
        <orientation evidence="1 12">Cytoplasmic side</orientation>
    </subcellularLocation>
    <subcellularLocation>
        <location evidence="12">Cytoplasmic vesicle</location>
        <location evidence="12">COPI-coated vesicle membrane</location>
        <topology evidence="12">Peripheral membrane protein</topology>
        <orientation evidence="12">Cytoplasmic side</orientation>
    </subcellularLocation>
</comment>
<dbReference type="PANTHER" id="PTHR11043">
    <property type="entry name" value="ZETA-COAT PROTEIN"/>
    <property type="match status" value="1"/>
</dbReference>
<dbReference type="Pfam" id="PF01217">
    <property type="entry name" value="Clat_adaptor_s"/>
    <property type="match status" value="1"/>
</dbReference>
<evidence type="ECO:0000256" key="12">
    <source>
        <dbReference type="RuleBase" id="RU366053"/>
    </source>
</evidence>
<keyword evidence="8 12" id="KW-0333">Golgi apparatus</keyword>
<dbReference type="Gene3D" id="3.30.450.60">
    <property type="match status" value="1"/>
</dbReference>
<comment type="function">
    <text evidence="11">The coatomer is a cytosolic protein complex that binds to dilysine motifs and reversibly associates with Golgi non-clathrin-coated vesicles, which further mediate biosynthetic protein transport from the ER, via the Golgi up to the trans Golgi network. Coatomer complex is required for budding from Golgi membranes, and is essential for the retrograde Golgi-to-ER transport of dilysine-tagged proteins. The zeta subunit may be involved in regulating the coat assembly and, hence, the rate of biosynthetic protein transport due to its association-dissociation properties with the coatomer complex.</text>
</comment>
<evidence type="ECO:0000259" key="13">
    <source>
        <dbReference type="Pfam" id="PF01217"/>
    </source>
</evidence>
<dbReference type="SUPFAM" id="SSF64356">
    <property type="entry name" value="SNARE-like"/>
    <property type="match status" value="1"/>
</dbReference>
<proteinExistence type="inferred from homology"/>
<dbReference type="EMBL" id="JBGBPQ010000004">
    <property type="protein sequence ID" value="KAL1525909.1"/>
    <property type="molecule type" value="Genomic_DNA"/>
</dbReference>
<dbReference type="PANTHER" id="PTHR11043:SF0">
    <property type="entry name" value="COATOMER SUBUNIT ZETA"/>
    <property type="match status" value="1"/>
</dbReference>
<dbReference type="GO" id="GO:0006891">
    <property type="term" value="P:intra-Golgi vesicle-mediated transport"/>
    <property type="evidence" value="ECO:0007669"/>
    <property type="project" value="TreeGrafter"/>
</dbReference>
<gene>
    <name evidence="14" type="ORF">AB1Y20_020736</name>
</gene>
<dbReference type="InterPro" id="IPR011012">
    <property type="entry name" value="Longin-like_dom_sf"/>
</dbReference>
<evidence type="ECO:0000256" key="9">
    <source>
        <dbReference type="ARBA" id="ARBA00023136"/>
    </source>
</evidence>
<feature type="domain" description="AP complex mu/sigma subunit" evidence="13">
    <location>
        <begin position="10"/>
        <end position="151"/>
    </location>
</feature>
<dbReference type="GO" id="GO:0006886">
    <property type="term" value="P:intracellular protein transport"/>
    <property type="evidence" value="ECO:0007669"/>
    <property type="project" value="TreeGrafter"/>
</dbReference>
<keyword evidence="5 12" id="KW-0963">Cytoplasm</keyword>
<dbReference type="GO" id="GO:0030126">
    <property type="term" value="C:COPI vesicle coat"/>
    <property type="evidence" value="ECO:0007669"/>
    <property type="project" value="UniProtKB-UniRule"/>
</dbReference>
<dbReference type="GO" id="GO:0000139">
    <property type="term" value="C:Golgi membrane"/>
    <property type="evidence" value="ECO:0007669"/>
    <property type="project" value="UniProtKB-SubCell"/>
</dbReference>
<evidence type="ECO:0000313" key="14">
    <source>
        <dbReference type="EMBL" id="KAL1525909.1"/>
    </source>
</evidence>
<evidence type="ECO:0000256" key="7">
    <source>
        <dbReference type="ARBA" id="ARBA00022927"/>
    </source>
</evidence>
<keyword evidence="6 12" id="KW-0931">ER-Golgi transport</keyword>
<reference evidence="14 15" key="1">
    <citation type="journal article" date="2024" name="Science">
        <title>Giant polyketide synthase enzymes in the biosynthesis of giant marine polyether toxins.</title>
        <authorList>
            <person name="Fallon T.R."/>
            <person name="Shende V.V."/>
            <person name="Wierzbicki I.H."/>
            <person name="Pendleton A.L."/>
            <person name="Watervoot N.F."/>
            <person name="Auber R.P."/>
            <person name="Gonzalez D.J."/>
            <person name="Wisecaver J.H."/>
            <person name="Moore B.S."/>
        </authorList>
    </citation>
    <scope>NUCLEOTIDE SEQUENCE [LARGE SCALE GENOMIC DNA]</scope>
    <source>
        <strain evidence="14 15">12B1</strain>
    </source>
</reference>
<evidence type="ECO:0000256" key="11">
    <source>
        <dbReference type="ARBA" id="ARBA00045555"/>
    </source>
</evidence>
<sequence>MDSAGIPSLKGLILLDGEGKRIVARYYASPFSTSAEELAFEKKLFEKTSRTNAKLEAEIIILDGLITVYKNSADVWLYVVGSQSENELILVNALVSFHEALQNALRATPDKRLLLDNFDTLLLAIDELIDGGTFLELDSDAIVNRITMKGSDAGSAGIGDGSVVGGFTEQTFNSMFASARDQMARALLK</sequence>
<protein>
    <recommendedName>
        <fullName evidence="12">Coatomer subunit zeta</fullName>
    </recommendedName>
</protein>
<dbReference type="InterPro" id="IPR039652">
    <property type="entry name" value="Coatomer_zeta"/>
</dbReference>
<dbReference type="CDD" id="cd14829">
    <property type="entry name" value="Zeta-COP"/>
    <property type="match status" value="1"/>
</dbReference>
<keyword evidence="15" id="KW-1185">Reference proteome</keyword>
<dbReference type="Proteomes" id="UP001515480">
    <property type="component" value="Unassembled WGS sequence"/>
</dbReference>
<evidence type="ECO:0000256" key="8">
    <source>
        <dbReference type="ARBA" id="ARBA00023034"/>
    </source>
</evidence>
<evidence type="ECO:0000256" key="4">
    <source>
        <dbReference type="ARBA" id="ARBA00022448"/>
    </source>
</evidence>
<evidence type="ECO:0000256" key="1">
    <source>
        <dbReference type="ARBA" id="ARBA00004255"/>
    </source>
</evidence>
<evidence type="ECO:0000256" key="5">
    <source>
        <dbReference type="ARBA" id="ARBA00022490"/>
    </source>
</evidence>
<evidence type="ECO:0000256" key="3">
    <source>
        <dbReference type="ARBA" id="ARBA00011775"/>
    </source>
</evidence>
<evidence type="ECO:0000256" key="10">
    <source>
        <dbReference type="ARBA" id="ARBA00023329"/>
    </source>
</evidence>
<organism evidence="14 15">
    <name type="scientific">Prymnesium parvum</name>
    <name type="common">Toxic golden alga</name>
    <dbReference type="NCBI Taxonomy" id="97485"/>
    <lineage>
        <taxon>Eukaryota</taxon>
        <taxon>Haptista</taxon>
        <taxon>Haptophyta</taxon>
        <taxon>Prymnesiophyceae</taxon>
        <taxon>Prymnesiales</taxon>
        <taxon>Prymnesiaceae</taxon>
        <taxon>Prymnesium</taxon>
    </lineage>
</organism>
<keyword evidence="4 12" id="KW-0813">Transport</keyword>
<comment type="caution">
    <text evidence="14">The sequence shown here is derived from an EMBL/GenBank/DDBJ whole genome shotgun (WGS) entry which is preliminary data.</text>
</comment>
<evidence type="ECO:0000256" key="2">
    <source>
        <dbReference type="ARBA" id="ARBA00006972"/>
    </source>
</evidence>
<evidence type="ECO:0000313" key="15">
    <source>
        <dbReference type="Proteomes" id="UP001515480"/>
    </source>
</evidence>
<dbReference type="GO" id="GO:0006890">
    <property type="term" value="P:retrograde vesicle-mediated transport, Golgi to endoplasmic reticulum"/>
    <property type="evidence" value="ECO:0007669"/>
    <property type="project" value="UniProtKB-UniRule"/>
</dbReference>
<keyword evidence="10 12" id="KW-0968">Cytoplasmic vesicle</keyword>
<name>A0AB34K0A3_PRYPA</name>
<accession>A0AB34K0A3</accession>
<dbReference type="AlphaFoldDB" id="A0AB34K0A3"/>
<dbReference type="InterPro" id="IPR022775">
    <property type="entry name" value="AP_mu_sigma_su"/>
</dbReference>
<comment type="subunit">
    <text evidence="3 12">Oligomeric complex that consists of at least the alpha, beta, beta', gamma, delta, epsilon and zeta subunits.</text>
</comment>
<dbReference type="FunFam" id="3.30.450.60:FF:000013">
    <property type="entry name" value="Coatomer subunit zeta"/>
    <property type="match status" value="1"/>
</dbReference>
<keyword evidence="9 12" id="KW-0472">Membrane</keyword>
<comment type="similarity">
    <text evidence="2 12">Belongs to the adaptor complexes small subunit family.</text>
</comment>
<keyword evidence="7 12" id="KW-0653">Protein transport</keyword>
<evidence type="ECO:0000256" key="6">
    <source>
        <dbReference type="ARBA" id="ARBA00022892"/>
    </source>
</evidence>